<proteinExistence type="predicted"/>
<dbReference type="AlphaFoldDB" id="A0A8R1TVW3"/>
<name>A0A8R1TVW3_ONCVO</name>
<evidence type="ECO:0000313" key="2">
    <source>
        <dbReference type="Proteomes" id="UP000024404"/>
    </source>
</evidence>
<dbReference type="EnsemblMetazoa" id="OVOC5092.1">
    <property type="protein sequence ID" value="OVOC5092.1"/>
    <property type="gene ID" value="WBGene00241901"/>
</dbReference>
<keyword evidence="2" id="KW-1185">Reference proteome</keyword>
<organism evidence="1 2">
    <name type="scientific">Onchocerca volvulus</name>
    <dbReference type="NCBI Taxonomy" id="6282"/>
    <lineage>
        <taxon>Eukaryota</taxon>
        <taxon>Metazoa</taxon>
        <taxon>Ecdysozoa</taxon>
        <taxon>Nematoda</taxon>
        <taxon>Chromadorea</taxon>
        <taxon>Rhabditida</taxon>
        <taxon>Spirurina</taxon>
        <taxon>Spiruromorpha</taxon>
        <taxon>Filarioidea</taxon>
        <taxon>Onchocercidae</taxon>
        <taxon>Onchocerca</taxon>
    </lineage>
</organism>
<reference evidence="1" key="2">
    <citation type="submission" date="2022-06" db="UniProtKB">
        <authorList>
            <consortium name="EnsemblMetazoa"/>
        </authorList>
    </citation>
    <scope>IDENTIFICATION</scope>
</reference>
<accession>A0A8R1TVW3</accession>
<sequence>MSKFCANFTKLSTISREDENNTILAPNPRRFLMPMMVEEKEADFKSNSQFHSDNYSADKSQVYFFSSDNLL</sequence>
<dbReference type="Proteomes" id="UP000024404">
    <property type="component" value="Unassembled WGS sequence"/>
</dbReference>
<dbReference type="EMBL" id="CMVM020000148">
    <property type="status" value="NOT_ANNOTATED_CDS"/>
    <property type="molecule type" value="Genomic_DNA"/>
</dbReference>
<evidence type="ECO:0000313" key="1">
    <source>
        <dbReference type="EnsemblMetazoa" id="OVOC5092.1"/>
    </source>
</evidence>
<protein>
    <submittedName>
        <fullName evidence="1">Uncharacterized protein</fullName>
    </submittedName>
</protein>
<reference evidence="2" key="1">
    <citation type="submission" date="2013-10" db="EMBL/GenBank/DDBJ databases">
        <title>Genome sequencing of Onchocerca volvulus.</title>
        <authorList>
            <person name="Cotton J."/>
            <person name="Tsai J."/>
            <person name="Stanley E."/>
            <person name="Tracey A."/>
            <person name="Holroyd N."/>
            <person name="Lustigman S."/>
            <person name="Berriman M."/>
        </authorList>
    </citation>
    <scope>NUCLEOTIDE SEQUENCE</scope>
</reference>